<sequence length="87" mass="9512">MRKIITSLFLSGLVLSVAPITSASAKEIPPKTYSTCAALRKDYPNGVAVDWYSRGTSKAAVKNEVYNLNYRKLDKKATGLMCAPKTK</sequence>
<reference evidence="1" key="1">
    <citation type="submission" date="2014-06" db="EMBL/GenBank/DDBJ databases">
        <title>Key roles for freshwater Actinobacteria revealed by deep metagenomic sequencing.</title>
        <authorList>
            <person name="Ghai R."/>
            <person name="Mizuno C.M."/>
            <person name="Picazo A."/>
            <person name="Camacho A."/>
            <person name="Rodriguez-Valera F."/>
        </authorList>
    </citation>
    <scope>NUCLEOTIDE SEQUENCE</scope>
</reference>
<accession>A0A094PTY7</accession>
<name>A0A094PTY7_9ZZZZ</name>
<comment type="caution">
    <text evidence="1">The sequence shown here is derived from an EMBL/GenBank/DDBJ whole genome shotgun (WGS) entry which is preliminary data.</text>
</comment>
<proteinExistence type="predicted"/>
<organism evidence="1">
    <name type="scientific">freshwater metagenome</name>
    <dbReference type="NCBI Taxonomy" id="449393"/>
    <lineage>
        <taxon>unclassified sequences</taxon>
        <taxon>metagenomes</taxon>
        <taxon>ecological metagenomes</taxon>
    </lineage>
</organism>
<gene>
    <name evidence="1" type="ORF">GM51_15360</name>
</gene>
<dbReference type="AlphaFoldDB" id="A0A094PTY7"/>
<dbReference type="EMBL" id="JNSL01000120">
    <property type="protein sequence ID" value="KGA15240.1"/>
    <property type="molecule type" value="Genomic_DNA"/>
</dbReference>
<protein>
    <submittedName>
        <fullName evidence="1">Uncharacterized protein</fullName>
    </submittedName>
</protein>
<evidence type="ECO:0000313" key="1">
    <source>
        <dbReference type="EMBL" id="KGA15240.1"/>
    </source>
</evidence>